<accession>A0AAV0J484</accession>
<proteinExistence type="inferred from homology"/>
<dbReference type="CDD" id="cd00018">
    <property type="entry name" value="AP2"/>
    <property type="match status" value="1"/>
</dbReference>
<evidence type="ECO:0000256" key="3">
    <source>
        <dbReference type="ARBA" id="ARBA00023125"/>
    </source>
</evidence>
<evidence type="ECO:0000313" key="10">
    <source>
        <dbReference type="EMBL" id="CAI0404215.1"/>
    </source>
</evidence>
<dbReference type="GO" id="GO:0005634">
    <property type="term" value="C:nucleus"/>
    <property type="evidence" value="ECO:0007669"/>
    <property type="project" value="UniProtKB-SubCell"/>
</dbReference>
<feature type="domain" description="AP2/ERF" evidence="9">
    <location>
        <begin position="112"/>
        <end position="168"/>
    </location>
</feature>
<dbReference type="Pfam" id="PF00847">
    <property type="entry name" value="AP2"/>
    <property type="match status" value="1"/>
</dbReference>
<dbReference type="PANTHER" id="PTHR31839">
    <property type="entry name" value="DEHYDRATION-RESPONSIVE ELEMENT-BINDING PROTEIN 1D"/>
    <property type="match status" value="1"/>
</dbReference>
<evidence type="ECO:0000259" key="9">
    <source>
        <dbReference type="PROSITE" id="PS51032"/>
    </source>
</evidence>
<feature type="region of interest" description="Disordered" evidence="8">
    <location>
        <begin position="202"/>
        <end position="223"/>
    </location>
</feature>
<comment type="subcellular location">
    <subcellularLocation>
        <location evidence="1">Nucleus</location>
    </subcellularLocation>
</comment>
<keyword evidence="6" id="KW-0539">Nucleus</keyword>
<gene>
    <name evidence="10" type="ORF">LITE_LOCUS12360</name>
</gene>
<evidence type="ECO:0000256" key="8">
    <source>
        <dbReference type="SAM" id="MobiDB-lite"/>
    </source>
</evidence>
<feature type="region of interest" description="Disordered" evidence="8">
    <location>
        <begin position="92"/>
        <end position="117"/>
    </location>
</feature>
<evidence type="ECO:0000256" key="6">
    <source>
        <dbReference type="ARBA" id="ARBA00023242"/>
    </source>
</evidence>
<organism evidence="10 11">
    <name type="scientific">Linum tenue</name>
    <dbReference type="NCBI Taxonomy" id="586396"/>
    <lineage>
        <taxon>Eukaryota</taxon>
        <taxon>Viridiplantae</taxon>
        <taxon>Streptophyta</taxon>
        <taxon>Embryophyta</taxon>
        <taxon>Tracheophyta</taxon>
        <taxon>Spermatophyta</taxon>
        <taxon>Magnoliopsida</taxon>
        <taxon>eudicotyledons</taxon>
        <taxon>Gunneridae</taxon>
        <taxon>Pentapetalae</taxon>
        <taxon>rosids</taxon>
        <taxon>fabids</taxon>
        <taxon>Malpighiales</taxon>
        <taxon>Linaceae</taxon>
        <taxon>Linum</taxon>
    </lineage>
</organism>
<feature type="compositionally biased region" description="Low complexity" evidence="8">
    <location>
        <begin position="92"/>
        <end position="107"/>
    </location>
</feature>
<feature type="compositionally biased region" description="Pro residues" evidence="8">
    <location>
        <begin position="8"/>
        <end position="50"/>
    </location>
</feature>
<dbReference type="GO" id="GO:0003700">
    <property type="term" value="F:DNA-binding transcription factor activity"/>
    <property type="evidence" value="ECO:0007669"/>
    <property type="project" value="InterPro"/>
</dbReference>
<dbReference type="Proteomes" id="UP001154282">
    <property type="component" value="Unassembled WGS sequence"/>
</dbReference>
<dbReference type="Gene3D" id="3.30.730.10">
    <property type="entry name" value="AP2/ERF domain"/>
    <property type="match status" value="1"/>
</dbReference>
<dbReference type="InterPro" id="IPR045277">
    <property type="entry name" value="DRE1A-I"/>
</dbReference>
<evidence type="ECO:0000256" key="5">
    <source>
        <dbReference type="ARBA" id="ARBA00023163"/>
    </source>
</evidence>
<dbReference type="PRINTS" id="PR01217">
    <property type="entry name" value="PRICHEXTENSN"/>
</dbReference>
<feature type="region of interest" description="Disordered" evidence="8">
    <location>
        <begin position="258"/>
        <end position="293"/>
    </location>
</feature>
<dbReference type="InterPro" id="IPR016177">
    <property type="entry name" value="DNA-bd_dom_sf"/>
</dbReference>
<dbReference type="SUPFAM" id="SSF54171">
    <property type="entry name" value="DNA-binding domain"/>
    <property type="match status" value="1"/>
</dbReference>
<dbReference type="SMART" id="SM00380">
    <property type="entry name" value="AP2"/>
    <property type="match status" value="1"/>
</dbReference>
<evidence type="ECO:0000256" key="7">
    <source>
        <dbReference type="ARBA" id="ARBA00024343"/>
    </source>
</evidence>
<name>A0AAV0J484_9ROSI</name>
<keyword evidence="11" id="KW-1185">Reference proteome</keyword>
<comment type="similarity">
    <text evidence="7">Belongs to the AP2/ERF transcription factor family. ERF subfamily.</text>
</comment>
<evidence type="ECO:0000256" key="1">
    <source>
        <dbReference type="ARBA" id="ARBA00004123"/>
    </source>
</evidence>
<keyword evidence="3" id="KW-0238">DNA-binding</keyword>
<reference evidence="10" key="1">
    <citation type="submission" date="2022-08" db="EMBL/GenBank/DDBJ databases">
        <authorList>
            <person name="Gutierrez-Valencia J."/>
        </authorList>
    </citation>
    <scope>NUCLEOTIDE SEQUENCE</scope>
</reference>
<dbReference type="EMBL" id="CAMGYJ010000004">
    <property type="protein sequence ID" value="CAI0404215.1"/>
    <property type="molecule type" value="Genomic_DNA"/>
</dbReference>
<dbReference type="AlphaFoldDB" id="A0AAV0J484"/>
<comment type="caution">
    <text evidence="10">The sequence shown here is derived from an EMBL/GenBank/DDBJ whole genome shotgun (WGS) entry which is preliminary data.</text>
</comment>
<keyword evidence="2" id="KW-0805">Transcription regulation</keyword>
<evidence type="ECO:0000256" key="2">
    <source>
        <dbReference type="ARBA" id="ARBA00023015"/>
    </source>
</evidence>
<feature type="region of interest" description="Disordered" evidence="8">
    <location>
        <begin position="1"/>
        <end position="68"/>
    </location>
</feature>
<evidence type="ECO:0000313" key="11">
    <source>
        <dbReference type="Proteomes" id="UP001154282"/>
    </source>
</evidence>
<dbReference type="InterPro" id="IPR036955">
    <property type="entry name" value="AP2/ERF_dom_sf"/>
</dbReference>
<dbReference type="FunFam" id="3.30.730.10:FF:000001">
    <property type="entry name" value="Ethylene-responsive transcription factor 2"/>
    <property type="match status" value="1"/>
</dbReference>
<dbReference type="PROSITE" id="PS51032">
    <property type="entry name" value="AP2_ERF"/>
    <property type="match status" value="1"/>
</dbReference>
<protein>
    <recommendedName>
        <fullName evidence="9">AP2/ERF domain-containing protein</fullName>
    </recommendedName>
</protein>
<keyword evidence="5" id="KW-0804">Transcription</keyword>
<keyword evidence="4" id="KW-0010">Activator</keyword>
<dbReference type="GO" id="GO:0003677">
    <property type="term" value="F:DNA binding"/>
    <property type="evidence" value="ECO:0007669"/>
    <property type="project" value="UniProtKB-KW"/>
</dbReference>
<dbReference type="InterPro" id="IPR001471">
    <property type="entry name" value="AP2/ERF_dom"/>
</dbReference>
<sequence>MAANRPDLPLPPPSEPSQSNQPPPPPPSPSPAPLILPSPPQSTPPNPTPTPTSTTTTTTTPTFTFITPIPIPNSITSSQLLPAAVTTTTAAATTTTTPCSSPTSPSSGKHPAYRGIRARSGKWVSEIREPKKTTRIWLGTYPTPEMAAAAYDVAALALKGPTAPLNFPNSIISYPIPASPSASDIRAAAAKAALARLPKPVPVASSTADHPPAASSSSSSVEEIKVVVVKEKEEEEEEEFMDVDELLNMPNLLVDMAGGMMVSPPRMDTPSSIHDSPDNSDAGDSLWSYHLGK</sequence>
<dbReference type="PANTHER" id="PTHR31839:SF85">
    <property type="entry name" value="AP2_ERF DOMAIN-CONTAINING PROTEIN"/>
    <property type="match status" value="1"/>
</dbReference>
<evidence type="ECO:0000256" key="4">
    <source>
        <dbReference type="ARBA" id="ARBA00023159"/>
    </source>
</evidence>
<feature type="compositionally biased region" description="Low complexity" evidence="8">
    <location>
        <begin position="51"/>
        <end position="68"/>
    </location>
</feature>